<name>A0A0K2GGN5_NITMO</name>
<reference evidence="2 3" key="1">
    <citation type="journal article" date="2015" name="Proc. Natl. Acad. Sci. U.S.A.">
        <title>Expanded metabolic versatility of ubiquitous nitrite-oxidizing bacteria from the genus Nitrospira.</title>
        <authorList>
            <person name="Koch H."/>
            <person name="Lucker S."/>
            <person name="Albertsen M."/>
            <person name="Kitzinger K."/>
            <person name="Herbold C."/>
            <person name="Spieck E."/>
            <person name="Nielsen P.H."/>
            <person name="Wagner M."/>
            <person name="Daims H."/>
        </authorList>
    </citation>
    <scope>NUCLEOTIDE SEQUENCE [LARGE SCALE GENOMIC DNA]</scope>
    <source>
        <strain evidence="2 3">NSP M-1</strain>
    </source>
</reference>
<accession>A0A0K2GGN5</accession>
<proteinExistence type="predicted"/>
<dbReference type="AlphaFoldDB" id="A0A0K2GGN5"/>
<evidence type="ECO:0000313" key="2">
    <source>
        <dbReference type="EMBL" id="ALA59994.1"/>
    </source>
</evidence>
<evidence type="ECO:0000256" key="1">
    <source>
        <dbReference type="SAM" id="MobiDB-lite"/>
    </source>
</evidence>
<gene>
    <name evidence="2" type="ORF">NITMOv2_3602</name>
</gene>
<sequence>MTDQELNRAIQYVTASTSYARETVGDILKTGLGELTELAAQSTRQFERDALLEYVSQWTIRRTGQPEPLVREVLGCAGRWLDEVYEELNAAPPAGEESSSGEDEGAEPV</sequence>
<dbReference type="Proteomes" id="UP000069205">
    <property type="component" value="Chromosome"/>
</dbReference>
<dbReference type="PATRIC" id="fig|42253.5.peg.3553"/>
<feature type="region of interest" description="Disordered" evidence="1">
    <location>
        <begin position="87"/>
        <end position="109"/>
    </location>
</feature>
<protein>
    <submittedName>
        <fullName evidence="2">Uncharacterized protein</fullName>
    </submittedName>
</protein>
<dbReference type="EMBL" id="CP011801">
    <property type="protein sequence ID" value="ALA59994.1"/>
    <property type="molecule type" value="Genomic_DNA"/>
</dbReference>
<dbReference type="RefSeq" id="WP_053380918.1">
    <property type="nucleotide sequence ID" value="NZ_CP011801.1"/>
</dbReference>
<feature type="compositionally biased region" description="Acidic residues" evidence="1">
    <location>
        <begin position="99"/>
        <end position="109"/>
    </location>
</feature>
<dbReference type="STRING" id="42253.NITMOv2_3602"/>
<keyword evidence="3" id="KW-1185">Reference proteome</keyword>
<evidence type="ECO:0000313" key="3">
    <source>
        <dbReference type="Proteomes" id="UP000069205"/>
    </source>
</evidence>
<dbReference type="OrthoDB" id="9795705at2"/>
<dbReference type="KEGG" id="nmv:NITMOv2_3602"/>
<organism evidence="2 3">
    <name type="scientific">Nitrospira moscoviensis</name>
    <dbReference type="NCBI Taxonomy" id="42253"/>
    <lineage>
        <taxon>Bacteria</taxon>
        <taxon>Pseudomonadati</taxon>
        <taxon>Nitrospirota</taxon>
        <taxon>Nitrospiria</taxon>
        <taxon>Nitrospirales</taxon>
        <taxon>Nitrospiraceae</taxon>
        <taxon>Nitrospira</taxon>
    </lineage>
</organism>